<dbReference type="InterPro" id="IPR005174">
    <property type="entry name" value="KIB1-4_b-propeller"/>
</dbReference>
<reference evidence="3" key="2">
    <citation type="journal article" date="2018" name="Plant J.">
        <title>The Sorghum bicolor reference genome: improved assembly, gene annotations, a transcriptome atlas, and signatures of genome organization.</title>
        <authorList>
            <person name="McCormick R.F."/>
            <person name="Truong S.K."/>
            <person name="Sreedasyam A."/>
            <person name="Jenkins J."/>
            <person name="Shu S."/>
            <person name="Sims D."/>
            <person name="Kennedy M."/>
            <person name="Amirebrahimi M."/>
            <person name="Weers B.D."/>
            <person name="McKinley B."/>
            <person name="Mattison A."/>
            <person name="Morishige D.T."/>
            <person name="Grimwood J."/>
            <person name="Schmutz J."/>
            <person name="Mullet J.E."/>
        </authorList>
    </citation>
    <scope>NUCLEOTIDE SEQUENCE [LARGE SCALE GENOMIC DNA]</scope>
    <source>
        <strain evidence="3">cv. BTx623</strain>
    </source>
</reference>
<dbReference type="AlphaFoldDB" id="A0A1Z5SBQ1"/>
<feature type="domain" description="KIB1-4 beta-propeller" evidence="1">
    <location>
        <begin position="10"/>
        <end position="171"/>
    </location>
</feature>
<proteinExistence type="predicted"/>
<dbReference type="OMA" id="RTWRIAI"/>
<dbReference type="Pfam" id="PF03478">
    <property type="entry name" value="Beta-prop_KIB1-4"/>
    <property type="match status" value="1"/>
</dbReference>
<sequence length="243" mass="27905">MPPTSTPHKQLVRMLLAGSSHGWVITVDERSEMHLVNIITREQTALPSVITFEQVAPICETMTVLAFLFYDGASVGSYIVVFIHNPGGQIAFARLLGDEKWTRLPSHRYFQDCIYEDGLLYAVTSFGEIVAFDLNGAVVTTKIILDRVNKFSGRERFYIQAPWGDLLQVRRPESLCCRAKEYPQLKPNHVYFTDDVSCVEFSCKRGYRLNKRMEEIIFPRPWLNCLAWFIIPNPMKMDLALHI</sequence>
<evidence type="ECO:0000313" key="2">
    <source>
        <dbReference type="EMBL" id="OQU93338.1"/>
    </source>
</evidence>
<evidence type="ECO:0000313" key="3">
    <source>
        <dbReference type="Proteomes" id="UP000000768"/>
    </source>
</evidence>
<protein>
    <recommendedName>
        <fullName evidence="1">KIB1-4 beta-propeller domain-containing protein</fullName>
    </recommendedName>
</protein>
<dbReference type="EMBL" id="CM000760">
    <property type="protein sequence ID" value="OQU93338.1"/>
    <property type="molecule type" value="Genomic_DNA"/>
</dbReference>
<dbReference type="PANTHER" id="PTHR44586:SF14">
    <property type="entry name" value="F-BOX DOMAIN CONTAINING PROTEIN, EXPRESSED"/>
    <property type="match status" value="1"/>
</dbReference>
<reference evidence="2 3" key="1">
    <citation type="journal article" date="2009" name="Nature">
        <title>The Sorghum bicolor genome and the diversification of grasses.</title>
        <authorList>
            <person name="Paterson A.H."/>
            <person name="Bowers J.E."/>
            <person name="Bruggmann R."/>
            <person name="Dubchak I."/>
            <person name="Grimwood J."/>
            <person name="Gundlach H."/>
            <person name="Haberer G."/>
            <person name="Hellsten U."/>
            <person name="Mitros T."/>
            <person name="Poliakov A."/>
            <person name="Schmutz J."/>
            <person name="Spannagl M."/>
            <person name="Tang H."/>
            <person name="Wang X."/>
            <person name="Wicker T."/>
            <person name="Bharti A.K."/>
            <person name="Chapman J."/>
            <person name="Feltus F.A."/>
            <person name="Gowik U."/>
            <person name="Grigoriev I.V."/>
            <person name="Lyons E."/>
            <person name="Maher C.A."/>
            <person name="Martis M."/>
            <person name="Narechania A."/>
            <person name="Otillar R.P."/>
            <person name="Penning B.W."/>
            <person name="Salamov A.A."/>
            <person name="Wang Y."/>
            <person name="Zhang L."/>
            <person name="Carpita N.C."/>
            <person name="Freeling M."/>
            <person name="Gingle A.R."/>
            <person name="Hash C.T."/>
            <person name="Keller B."/>
            <person name="Klein P."/>
            <person name="Kresovich S."/>
            <person name="McCann M.C."/>
            <person name="Ming R."/>
            <person name="Peterson D.G."/>
            <person name="Mehboob-ur-Rahman"/>
            <person name="Ware D."/>
            <person name="Westhoff P."/>
            <person name="Mayer K.F."/>
            <person name="Messing J."/>
            <person name="Rokhsar D.S."/>
        </authorList>
    </citation>
    <scope>NUCLEOTIDE SEQUENCE [LARGE SCALE GENOMIC DNA]</scope>
    <source>
        <strain evidence="3">cv. BTx623</strain>
    </source>
</reference>
<dbReference type="InParanoid" id="A0A1Z5SBQ1"/>
<gene>
    <name evidence="2" type="ORF">SORBI_3001G523400</name>
</gene>
<dbReference type="Proteomes" id="UP000000768">
    <property type="component" value="Chromosome 1"/>
</dbReference>
<name>A0A1Z5SBQ1_SORBI</name>
<accession>A0A1Z5SBQ1</accession>
<keyword evidence="3" id="KW-1185">Reference proteome</keyword>
<dbReference type="PANTHER" id="PTHR44586">
    <property type="entry name" value="F-BOX DOMAIN CONTAINING PROTEIN, EXPRESSED"/>
    <property type="match status" value="1"/>
</dbReference>
<organism evidence="2 3">
    <name type="scientific">Sorghum bicolor</name>
    <name type="common">Sorghum</name>
    <name type="synonym">Sorghum vulgare</name>
    <dbReference type="NCBI Taxonomy" id="4558"/>
    <lineage>
        <taxon>Eukaryota</taxon>
        <taxon>Viridiplantae</taxon>
        <taxon>Streptophyta</taxon>
        <taxon>Embryophyta</taxon>
        <taxon>Tracheophyta</taxon>
        <taxon>Spermatophyta</taxon>
        <taxon>Magnoliopsida</taxon>
        <taxon>Liliopsida</taxon>
        <taxon>Poales</taxon>
        <taxon>Poaceae</taxon>
        <taxon>PACMAD clade</taxon>
        <taxon>Panicoideae</taxon>
        <taxon>Andropogonodae</taxon>
        <taxon>Andropogoneae</taxon>
        <taxon>Sorghinae</taxon>
        <taxon>Sorghum</taxon>
    </lineage>
</organism>
<dbReference type="Gramene" id="OQU93338">
    <property type="protein sequence ID" value="OQU93338"/>
    <property type="gene ID" value="SORBI_3001G523400"/>
</dbReference>
<evidence type="ECO:0000259" key="1">
    <source>
        <dbReference type="Pfam" id="PF03478"/>
    </source>
</evidence>